<evidence type="ECO:0000256" key="3">
    <source>
        <dbReference type="ARBA" id="ARBA00007718"/>
    </source>
</evidence>
<evidence type="ECO:0000256" key="1">
    <source>
        <dbReference type="ARBA" id="ARBA00004229"/>
    </source>
</evidence>
<gene>
    <name evidence="10" type="ORF">CYMTET_17408</name>
</gene>
<dbReference type="InterPro" id="IPR019772">
    <property type="entry name" value="Ferrochelatase_AS"/>
</dbReference>
<evidence type="ECO:0000256" key="5">
    <source>
        <dbReference type="ARBA" id="ARBA00023133"/>
    </source>
</evidence>
<organism evidence="10 11">
    <name type="scientific">Cymbomonas tetramitiformis</name>
    <dbReference type="NCBI Taxonomy" id="36881"/>
    <lineage>
        <taxon>Eukaryota</taxon>
        <taxon>Viridiplantae</taxon>
        <taxon>Chlorophyta</taxon>
        <taxon>Pyramimonadophyceae</taxon>
        <taxon>Pyramimonadales</taxon>
        <taxon>Pyramimonadaceae</taxon>
        <taxon>Cymbomonas</taxon>
    </lineage>
</organism>
<dbReference type="Pfam" id="PF00762">
    <property type="entry name" value="Ferrochelatase"/>
    <property type="match status" value="1"/>
</dbReference>
<keyword evidence="9" id="KW-0934">Plastid</keyword>
<dbReference type="Proteomes" id="UP001190700">
    <property type="component" value="Unassembled WGS sequence"/>
</dbReference>
<dbReference type="SUPFAM" id="SSF53800">
    <property type="entry name" value="Chelatase"/>
    <property type="match status" value="1"/>
</dbReference>
<dbReference type="CDD" id="cd03411">
    <property type="entry name" value="Ferrochelatase_N"/>
    <property type="match status" value="1"/>
</dbReference>
<dbReference type="InterPro" id="IPR033644">
    <property type="entry name" value="Ferrochelatase_C"/>
</dbReference>
<dbReference type="HAMAP" id="MF_00323">
    <property type="entry name" value="Ferrochelatase"/>
    <property type="match status" value="1"/>
</dbReference>
<dbReference type="SUPFAM" id="SSF103511">
    <property type="entry name" value="Chlorophyll a-b binding protein"/>
    <property type="match status" value="1"/>
</dbReference>
<evidence type="ECO:0000256" key="2">
    <source>
        <dbReference type="ARBA" id="ARBA00004943"/>
    </source>
</evidence>
<evidence type="ECO:0000313" key="11">
    <source>
        <dbReference type="Proteomes" id="UP001190700"/>
    </source>
</evidence>
<dbReference type="GO" id="GO:0005739">
    <property type="term" value="C:mitochondrion"/>
    <property type="evidence" value="ECO:0007669"/>
    <property type="project" value="TreeGrafter"/>
</dbReference>
<keyword evidence="6 9" id="KW-0456">Lyase</keyword>
<proteinExistence type="inferred from homology"/>
<keyword evidence="11" id="KW-1185">Reference proteome</keyword>
<keyword evidence="4 9" id="KW-0408">Iron</keyword>
<dbReference type="GO" id="GO:0009507">
    <property type="term" value="C:chloroplast"/>
    <property type="evidence" value="ECO:0007669"/>
    <property type="project" value="UniProtKB-SubCell"/>
</dbReference>
<evidence type="ECO:0000256" key="4">
    <source>
        <dbReference type="ARBA" id="ARBA00023004"/>
    </source>
</evidence>
<comment type="similarity">
    <text evidence="3 9">Belongs to the ferrochelatase family.</text>
</comment>
<dbReference type="AlphaFoldDB" id="A0AAE0L755"/>
<dbReference type="EMBL" id="LGRX02007752">
    <property type="protein sequence ID" value="KAK3274397.1"/>
    <property type="molecule type" value="Genomic_DNA"/>
</dbReference>
<evidence type="ECO:0000256" key="9">
    <source>
        <dbReference type="RuleBase" id="RU000607"/>
    </source>
</evidence>
<dbReference type="FunFam" id="3.40.50.1400:FF:000006">
    <property type="entry name" value="Ferrochelatase"/>
    <property type="match status" value="1"/>
</dbReference>
<keyword evidence="9" id="KW-0150">Chloroplast</keyword>
<accession>A0AAE0L755</accession>
<dbReference type="GO" id="GO:0006783">
    <property type="term" value="P:heme biosynthetic process"/>
    <property type="evidence" value="ECO:0007669"/>
    <property type="project" value="UniProtKB-UniRule"/>
</dbReference>
<evidence type="ECO:0000256" key="6">
    <source>
        <dbReference type="ARBA" id="ARBA00023239"/>
    </source>
</evidence>
<name>A0AAE0L755_9CHLO</name>
<comment type="caution">
    <text evidence="10">The sequence shown here is derived from an EMBL/GenBank/DDBJ whole genome shotgun (WGS) entry which is preliminary data.</text>
</comment>
<reference evidence="10 11" key="1">
    <citation type="journal article" date="2015" name="Genome Biol. Evol.">
        <title>Comparative Genomics of a Bacterivorous Green Alga Reveals Evolutionary Causalities and Consequences of Phago-Mixotrophic Mode of Nutrition.</title>
        <authorList>
            <person name="Burns J.A."/>
            <person name="Paasch A."/>
            <person name="Narechania A."/>
            <person name="Kim E."/>
        </authorList>
    </citation>
    <scope>NUCLEOTIDE SEQUENCE [LARGE SCALE GENOMIC DNA]</scope>
    <source>
        <strain evidence="10 11">PLY_AMNH</strain>
    </source>
</reference>
<dbReference type="PANTHER" id="PTHR11108">
    <property type="entry name" value="FERROCHELATASE"/>
    <property type="match status" value="1"/>
</dbReference>
<dbReference type="Gene3D" id="3.40.50.1400">
    <property type="match status" value="2"/>
</dbReference>
<dbReference type="CDD" id="cd00419">
    <property type="entry name" value="Ferrochelatase_C"/>
    <property type="match status" value="1"/>
</dbReference>
<comment type="pathway">
    <text evidence="2 9">Porphyrin-containing compound metabolism; protoheme biosynthesis; protoheme from protoporphyrin-IX: step 1/1.</text>
</comment>
<protein>
    <recommendedName>
        <fullName evidence="9">Ferrochelatase</fullName>
        <ecNumber evidence="9">4.98.1.1</ecNumber>
    </recommendedName>
</protein>
<evidence type="ECO:0000256" key="8">
    <source>
        <dbReference type="ARBA" id="ARBA00049380"/>
    </source>
</evidence>
<dbReference type="PROSITE" id="PS00534">
    <property type="entry name" value="FERROCHELATASE"/>
    <property type="match status" value="1"/>
</dbReference>
<evidence type="ECO:0000313" key="10">
    <source>
        <dbReference type="EMBL" id="KAK3274397.1"/>
    </source>
</evidence>
<dbReference type="GO" id="GO:0004325">
    <property type="term" value="F:ferrochelatase activity"/>
    <property type="evidence" value="ECO:0007669"/>
    <property type="project" value="UniProtKB-UniRule"/>
</dbReference>
<comment type="catalytic activity">
    <reaction evidence="8 9">
        <text>heme b + 2 H(+) = protoporphyrin IX + Fe(2+)</text>
        <dbReference type="Rhea" id="RHEA:22584"/>
        <dbReference type="ChEBI" id="CHEBI:15378"/>
        <dbReference type="ChEBI" id="CHEBI:29033"/>
        <dbReference type="ChEBI" id="CHEBI:57306"/>
        <dbReference type="ChEBI" id="CHEBI:60344"/>
        <dbReference type="EC" id="4.98.1.1"/>
    </reaction>
</comment>
<evidence type="ECO:0000256" key="7">
    <source>
        <dbReference type="ARBA" id="ARBA00023244"/>
    </source>
</evidence>
<comment type="function">
    <text evidence="9">Catalyzes the ferrous insertion into protoporphyrin IX.</text>
</comment>
<sequence length="515" mass="57062">MDRAVHVLGGSPAQRVITHLQAGSTASVKTVVCKQNDFCRALTRKARIRGCRAAARATEDFRPKLADTRRASRIQLGSTRLKASAQEAPVGSQGILSDDGTCQVDDERVGVLLLNLGGPETLDDVQPFLYNLFADPDIIRLPSYIAFLQQPIARLISTLRAPKSAEGYKAIGGGSPLRRVTEEQATALQECLAELGQPAEVFIGMRYWNPFTEEAVQQIKQSRINKLVVLPLYPQFSISTSGSSLRLLEQLFKVDDYLLTMKHTVIPSWYQRPGYVQAMADMIEDERTKFPNPADAVIFFSAHGVPVSYVEEAGDPYRQEMEECVDLIMDELKLRGMDNRHTLAYQSRVGPVEWLKPYTDTTIELLGQTGVKSLLAVPISFVSEHIETLEEIDMEYRELAEESGITNWGRVPALGVNPVFIRDMADAVLESLPFVGSMSLPSETSLVPSGSVEDLLAAYDRERLELPPPVPVWEWGWTKSAETLNGRIAMVALSALLLLEAFSGEEGTIFRLFSN</sequence>
<keyword evidence="5 9" id="KW-0350">Heme biosynthesis</keyword>
<dbReference type="PANTHER" id="PTHR11108:SF1">
    <property type="entry name" value="FERROCHELATASE, MITOCHONDRIAL"/>
    <property type="match status" value="1"/>
</dbReference>
<dbReference type="NCBIfam" id="TIGR00109">
    <property type="entry name" value="hemH"/>
    <property type="match status" value="1"/>
</dbReference>
<dbReference type="InterPro" id="IPR001015">
    <property type="entry name" value="Ferrochelatase"/>
</dbReference>
<keyword evidence="7 9" id="KW-0627">Porphyrin biosynthesis</keyword>
<dbReference type="EC" id="4.98.1.1" evidence="9"/>
<dbReference type="InterPro" id="IPR033659">
    <property type="entry name" value="Ferrochelatase_N"/>
</dbReference>
<comment type="subcellular location">
    <subcellularLocation>
        <location evidence="1 9">Plastid</location>
        <location evidence="1 9">Chloroplast</location>
    </subcellularLocation>
</comment>